<evidence type="ECO:0000313" key="2">
    <source>
        <dbReference type="Proteomes" id="UP000182444"/>
    </source>
</evidence>
<organism evidence="1 2">
    <name type="scientific">Yarrowia lipolytica</name>
    <name type="common">Candida lipolytica</name>
    <dbReference type="NCBI Taxonomy" id="4952"/>
    <lineage>
        <taxon>Eukaryota</taxon>
        <taxon>Fungi</taxon>
        <taxon>Dikarya</taxon>
        <taxon>Ascomycota</taxon>
        <taxon>Saccharomycotina</taxon>
        <taxon>Dipodascomycetes</taxon>
        <taxon>Dipodascales</taxon>
        <taxon>Dipodascales incertae sedis</taxon>
        <taxon>Yarrowia</taxon>
    </lineage>
</organism>
<proteinExistence type="predicted"/>
<evidence type="ECO:0000313" key="1">
    <source>
        <dbReference type="EMBL" id="AOW04475.1"/>
    </source>
</evidence>
<reference evidence="1 2" key="1">
    <citation type="journal article" date="2016" name="PLoS ONE">
        <title>Sequence Assembly of Yarrowia lipolytica Strain W29/CLIB89 Shows Transposable Element Diversity.</title>
        <authorList>
            <person name="Magnan C."/>
            <person name="Yu J."/>
            <person name="Chang I."/>
            <person name="Jahn E."/>
            <person name="Kanomata Y."/>
            <person name="Wu J."/>
            <person name="Zeller M."/>
            <person name="Oakes M."/>
            <person name="Baldi P."/>
            <person name="Sandmeyer S."/>
        </authorList>
    </citation>
    <scope>NUCLEOTIDE SEQUENCE [LARGE SCALE GENOMIC DNA]</scope>
    <source>
        <strain evidence="2">CLIB89(W29)</strain>
    </source>
</reference>
<dbReference type="GeneID" id="94583431"/>
<sequence length="117" mass="13212">MSIDYTTSLPALVVAYADRISTSCYISKDTSIVGEDGLGNTIGGDPVVESQPKINGRRGSCRVKSCKPREHINKYTNVPFGLEEDERSSPINFNSLVRFEDLGRGRRWWWLDRVVLF</sequence>
<dbReference type="AlphaFoldDB" id="A0A1D8NFQ4"/>
<dbReference type="RefSeq" id="XP_068138920.1">
    <property type="nucleotide sequence ID" value="XM_068282819.1"/>
</dbReference>
<dbReference type="VEuPathDB" id="FungiDB:YALI1_D28963g"/>
<name>A0A1D8NFQ4_YARLL</name>
<gene>
    <name evidence="1" type="ORF">YALI1_D28963g</name>
</gene>
<protein>
    <submittedName>
        <fullName evidence="1">Uncharacterized protein</fullName>
    </submittedName>
</protein>
<accession>A0A1D8NFQ4</accession>
<dbReference type="Proteomes" id="UP000182444">
    <property type="component" value="Chromosome 1D"/>
</dbReference>
<dbReference type="EMBL" id="CP017556">
    <property type="protein sequence ID" value="AOW04475.1"/>
    <property type="molecule type" value="Genomic_DNA"/>
</dbReference>